<name>A0ABW3MH98_9PSEU</name>
<protein>
    <submittedName>
        <fullName evidence="2">Uncharacterized protein</fullName>
    </submittedName>
</protein>
<accession>A0ABW3MH98</accession>
<proteinExistence type="predicted"/>
<evidence type="ECO:0000313" key="3">
    <source>
        <dbReference type="Proteomes" id="UP001597045"/>
    </source>
</evidence>
<sequence length="146" mass="15395">MTLLLRLIAAASLATAGYIHADLYVHGYRVIPVVGPSFLWLAAASMAVALVIAAGAPPLVQFVSDPTSSDANKSFIPVTARDIGVANRVEPAYFQDATYAGTDYRVYTALVPDARNVLLVRAARPLSDQATILGWLAALLIVLTAA</sequence>
<keyword evidence="1" id="KW-0472">Membrane</keyword>
<dbReference type="Proteomes" id="UP001597045">
    <property type="component" value="Unassembled WGS sequence"/>
</dbReference>
<feature type="non-terminal residue" evidence="2">
    <location>
        <position position="146"/>
    </location>
</feature>
<comment type="caution">
    <text evidence="2">The sequence shown here is derived from an EMBL/GenBank/DDBJ whole genome shotgun (WGS) entry which is preliminary data.</text>
</comment>
<evidence type="ECO:0000256" key="1">
    <source>
        <dbReference type="SAM" id="Phobius"/>
    </source>
</evidence>
<evidence type="ECO:0000313" key="2">
    <source>
        <dbReference type="EMBL" id="MFD1049527.1"/>
    </source>
</evidence>
<gene>
    <name evidence="2" type="ORF">ACFQ1S_30330</name>
</gene>
<organism evidence="2 3">
    <name type="scientific">Kibdelosporangium lantanae</name>
    <dbReference type="NCBI Taxonomy" id="1497396"/>
    <lineage>
        <taxon>Bacteria</taxon>
        <taxon>Bacillati</taxon>
        <taxon>Actinomycetota</taxon>
        <taxon>Actinomycetes</taxon>
        <taxon>Pseudonocardiales</taxon>
        <taxon>Pseudonocardiaceae</taxon>
        <taxon>Kibdelosporangium</taxon>
    </lineage>
</organism>
<keyword evidence="1" id="KW-0812">Transmembrane</keyword>
<reference evidence="3" key="1">
    <citation type="journal article" date="2019" name="Int. J. Syst. Evol. Microbiol.">
        <title>The Global Catalogue of Microorganisms (GCM) 10K type strain sequencing project: providing services to taxonomists for standard genome sequencing and annotation.</title>
        <authorList>
            <consortium name="The Broad Institute Genomics Platform"/>
            <consortium name="The Broad Institute Genome Sequencing Center for Infectious Disease"/>
            <person name="Wu L."/>
            <person name="Ma J."/>
        </authorList>
    </citation>
    <scope>NUCLEOTIDE SEQUENCE [LARGE SCALE GENOMIC DNA]</scope>
    <source>
        <strain evidence="3">JCM 31486</strain>
    </source>
</reference>
<keyword evidence="1" id="KW-1133">Transmembrane helix</keyword>
<feature type="transmembrane region" description="Helical" evidence="1">
    <location>
        <begin position="37"/>
        <end position="60"/>
    </location>
</feature>
<keyword evidence="3" id="KW-1185">Reference proteome</keyword>
<dbReference type="EMBL" id="JBHTIS010002232">
    <property type="protein sequence ID" value="MFD1049527.1"/>
    <property type="molecule type" value="Genomic_DNA"/>
</dbReference>